<feature type="transmembrane region" description="Helical" evidence="1">
    <location>
        <begin position="32"/>
        <end position="53"/>
    </location>
</feature>
<keyword evidence="3" id="KW-1185">Reference proteome</keyword>
<sequence length="120" mass="13826">MASTSLNTLFYNWHSIRIFIGMKVNQSGNLELIVWLLALISLYAFGGASVHTFSLCPLDNLGFTWCPGCGIGRSMHYFMHGDFINSWNYHPLGWFAVGVISFRIIELFKPKIKKKLWQMY</sequence>
<dbReference type="AlphaFoldDB" id="A0A512CDG5"/>
<evidence type="ECO:0000313" key="2">
    <source>
        <dbReference type="EMBL" id="GEO22110.1"/>
    </source>
</evidence>
<dbReference type="InterPro" id="IPR021215">
    <property type="entry name" value="DUF2752"/>
</dbReference>
<dbReference type="Proteomes" id="UP000321301">
    <property type="component" value="Unassembled WGS sequence"/>
</dbReference>
<organism evidence="2 3">
    <name type="scientific">Cyclobacterium qasimii</name>
    <dbReference type="NCBI Taxonomy" id="1350429"/>
    <lineage>
        <taxon>Bacteria</taxon>
        <taxon>Pseudomonadati</taxon>
        <taxon>Bacteroidota</taxon>
        <taxon>Cytophagia</taxon>
        <taxon>Cytophagales</taxon>
        <taxon>Cyclobacteriaceae</taxon>
        <taxon>Cyclobacterium</taxon>
    </lineage>
</organism>
<keyword evidence="1" id="KW-0812">Transmembrane</keyword>
<feature type="transmembrane region" description="Helical" evidence="1">
    <location>
        <begin position="87"/>
        <end position="105"/>
    </location>
</feature>
<evidence type="ECO:0000313" key="3">
    <source>
        <dbReference type="Proteomes" id="UP000321301"/>
    </source>
</evidence>
<comment type="caution">
    <text evidence="2">The sequence shown here is derived from an EMBL/GenBank/DDBJ whole genome shotgun (WGS) entry which is preliminary data.</text>
</comment>
<keyword evidence="1" id="KW-1133">Transmembrane helix</keyword>
<dbReference type="Pfam" id="PF10825">
    <property type="entry name" value="DUF2752"/>
    <property type="match status" value="1"/>
</dbReference>
<dbReference type="EMBL" id="BJYV01000013">
    <property type="protein sequence ID" value="GEO22110.1"/>
    <property type="molecule type" value="Genomic_DNA"/>
</dbReference>
<protein>
    <recommendedName>
        <fullName evidence="4">DUF2752 domain-containing protein</fullName>
    </recommendedName>
</protein>
<gene>
    <name evidence="2" type="ORF">CQA01_26440</name>
</gene>
<name>A0A512CDG5_9BACT</name>
<reference evidence="2 3" key="1">
    <citation type="submission" date="2019-07" db="EMBL/GenBank/DDBJ databases">
        <title>Whole genome shotgun sequence of Cyclobacterium qasimii NBRC 106168.</title>
        <authorList>
            <person name="Hosoyama A."/>
            <person name="Uohara A."/>
            <person name="Ohji S."/>
            <person name="Ichikawa N."/>
        </authorList>
    </citation>
    <scope>NUCLEOTIDE SEQUENCE [LARGE SCALE GENOMIC DNA]</scope>
    <source>
        <strain evidence="2 3">NBRC 106168</strain>
    </source>
</reference>
<proteinExistence type="predicted"/>
<keyword evidence="1" id="KW-0472">Membrane</keyword>
<evidence type="ECO:0000256" key="1">
    <source>
        <dbReference type="SAM" id="Phobius"/>
    </source>
</evidence>
<evidence type="ECO:0008006" key="4">
    <source>
        <dbReference type="Google" id="ProtNLM"/>
    </source>
</evidence>
<accession>A0A512CDG5</accession>